<dbReference type="EMBL" id="QDKN01000003">
    <property type="protein sequence ID" value="NPT30640.1"/>
    <property type="molecule type" value="Genomic_DNA"/>
</dbReference>
<organism evidence="1 2">
    <name type="scientific">Vreelandella venusta</name>
    <dbReference type="NCBI Taxonomy" id="44935"/>
    <lineage>
        <taxon>Bacteria</taxon>
        <taxon>Pseudomonadati</taxon>
        <taxon>Pseudomonadota</taxon>
        <taxon>Gammaproteobacteria</taxon>
        <taxon>Oceanospirillales</taxon>
        <taxon>Halomonadaceae</taxon>
        <taxon>Vreelandella</taxon>
    </lineage>
</organism>
<dbReference type="InterPro" id="IPR008018">
    <property type="entry name" value="Phage_tail_attach_FII"/>
</dbReference>
<name>A0ABX2B954_9GAMM</name>
<dbReference type="Proteomes" id="UP001318401">
    <property type="component" value="Unassembled WGS sequence"/>
</dbReference>
<evidence type="ECO:0000313" key="1">
    <source>
        <dbReference type="EMBL" id="NPT30640.1"/>
    </source>
</evidence>
<sequence>MSAFDDEILAGLIEMYRDAGKLAAYQGSESSSPELYVVLDRGYEVYDQDQVAMHVTTISVLVADVATSRQGDTVAVPGRTWTVQQILEDDGFERRLWVS</sequence>
<proteinExistence type="predicted"/>
<gene>
    <name evidence="1" type="ORF">DDR56_08680</name>
</gene>
<keyword evidence="2" id="KW-1185">Reference proteome</keyword>
<comment type="caution">
    <text evidence="1">The sequence shown here is derived from an EMBL/GenBank/DDBJ whole genome shotgun (WGS) entry which is preliminary data.</text>
</comment>
<dbReference type="Pfam" id="PF05354">
    <property type="entry name" value="Phage_attach"/>
    <property type="match status" value="1"/>
</dbReference>
<dbReference type="RefSeq" id="WP_125748308.1">
    <property type="nucleotide sequence ID" value="NZ_CP034367.1"/>
</dbReference>
<accession>A0ABX2B954</accession>
<protein>
    <submittedName>
        <fullName evidence="1">Uncharacterized protein</fullName>
    </submittedName>
</protein>
<dbReference type="Gene3D" id="2.40.10.180">
    <property type="entry name" value="Phage tail proteins"/>
    <property type="match status" value="1"/>
</dbReference>
<reference evidence="1 2" key="1">
    <citation type="submission" date="2018-04" db="EMBL/GenBank/DDBJ databases">
        <authorList>
            <person name="Li G."/>
            <person name="Du W."/>
            <person name="Bai Y."/>
        </authorList>
    </citation>
    <scope>NUCLEOTIDE SEQUENCE [LARGE SCALE GENOMIC DNA]</scope>
    <source>
        <strain evidence="1 2">YYYZ-3</strain>
    </source>
</reference>
<evidence type="ECO:0000313" key="2">
    <source>
        <dbReference type="Proteomes" id="UP001318401"/>
    </source>
</evidence>
<dbReference type="InterPro" id="IPR053734">
    <property type="entry name" value="Phage_Head-Tail_Connect_sf"/>
</dbReference>